<dbReference type="NCBIfam" id="NF041499">
    <property type="entry name" value="MobP3"/>
    <property type="match status" value="1"/>
</dbReference>
<dbReference type="EMBL" id="JACRTE010000094">
    <property type="protein sequence ID" value="MBC8597610.1"/>
    <property type="molecule type" value="Genomic_DNA"/>
</dbReference>
<dbReference type="Proteomes" id="UP000647416">
    <property type="component" value="Unassembled WGS sequence"/>
</dbReference>
<organism evidence="1 2">
    <name type="scientific">Qingrenia yutianensis</name>
    <dbReference type="NCBI Taxonomy" id="2763676"/>
    <lineage>
        <taxon>Bacteria</taxon>
        <taxon>Bacillati</taxon>
        <taxon>Bacillota</taxon>
        <taxon>Clostridia</taxon>
        <taxon>Eubacteriales</taxon>
        <taxon>Oscillospiraceae</taxon>
        <taxon>Qingrenia</taxon>
    </lineage>
</organism>
<proteinExistence type="predicted"/>
<accession>A0A926FG87</accession>
<evidence type="ECO:0000313" key="1">
    <source>
        <dbReference type="EMBL" id="MBC8597610.1"/>
    </source>
</evidence>
<sequence>HLKASKKVGGLIDYVAKRKGVDKTVNEQILVGKPTEKQLKFIDKMLSECPDVKKSFEYEDYIENPTKQNASALITTIAENNPDAFVNKETYINYIATRPHVEKLSSHGLFGSEENVNLSEVKKEIENINGVVWTPIISLKREDAERLGYDNADMWRSLIRAKQMELAEIFDIPFDEFKWYGAFHNEAGHPHIHMVVYATGDAKGYITERDIEKVKSVFAN</sequence>
<name>A0A926FG87_9FIRM</name>
<protein>
    <submittedName>
        <fullName evidence="1">Uncharacterized protein</fullName>
    </submittedName>
</protein>
<gene>
    <name evidence="1" type="ORF">H8706_12200</name>
</gene>
<feature type="non-terminal residue" evidence="1">
    <location>
        <position position="1"/>
    </location>
</feature>
<reference evidence="1" key="1">
    <citation type="submission" date="2020-08" db="EMBL/GenBank/DDBJ databases">
        <title>Genome public.</title>
        <authorList>
            <person name="Liu C."/>
            <person name="Sun Q."/>
        </authorList>
    </citation>
    <scope>NUCLEOTIDE SEQUENCE</scope>
    <source>
        <strain evidence="1">NSJ-50</strain>
    </source>
</reference>
<evidence type="ECO:0000313" key="2">
    <source>
        <dbReference type="Proteomes" id="UP000647416"/>
    </source>
</evidence>
<keyword evidence="2" id="KW-1185">Reference proteome</keyword>
<dbReference type="RefSeq" id="WP_262432861.1">
    <property type="nucleotide sequence ID" value="NZ_JACRTE010000094.1"/>
</dbReference>
<dbReference type="InterPro" id="IPR041073">
    <property type="entry name" value="MobL"/>
</dbReference>
<dbReference type="Pfam" id="PF18555">
    <property type="entry name" value="MobL"/>
    <property type="match status" value="1"/>
</dbReference>
<dbReference type="InterPro" id="IPR048102">
    <property type="entry name" value="MobP3"/>
</dbReference>
<dbReference type="AlphaFoldDB" id="A0A926FG87"/>
<feature type="non-terminal residue" evidence="1">
    <location>
        <position position="220"/>
    </location>
</feature>
<comment type="caution">
    <text evidence="1">The sequence shown here is derived from an EMBL/GenBank/DDBJ whole genome shotgun (WGS) entry which is preliminary data.</text>
</comment>